<dbReference type="InterPro" id="IPR001647">
    <property type="entry name" value="HTH_TetR"/>
</dbReference>
<dbReference type="PROSITE" id="PS50977">
    <property type="entry name" value="HTH_TETR_2"/>
    <property type="match status" value="1"/>
</dbReference>
<dbReference type="InterPro" id="IPR009057">
    <property type="entry name" value="Homeodomain-like_sf"/>
</dbReference>
<dbReference type="Gene3D" id="1.10.357.10">
    <property type="entry name" value="Tetracycline Repressor, domain 2"/>
    <property type="match status" value="1"/>
</dbReference>
<accession>A0ABR8XPM4</accession>
<proteinExistence type="predicted"/>
<dbReference type="PROSITE" id="PS01081">
    <property type="entry name" value="HTH_TETR_1"/>
    <property type="match status" value="1"/>
</dbReference>
<reference evidence="4 5" key="1">
    <citation type="submission" date="2020-08" db="EMBL/GenBank/DDBJ databases">
        <title>A Genomic Blueprint of the Chicken Gut Microbiome.</title>
        <authorList>
            <person name="Gilroy R."/>
            <person name="Ravi A."/>
            <person name="Getino M."/>
            <person name="Pursley I."/>
            <person name="Horton D.L."/>
            <person name="Alikhan N.-F."/>
            <person name="Baker D."/>
            <person name="Gharbi K."/>
            <person name="Hall N."/>
            <person name="Watson M."/>
            <person name="Adriaenssens E.M."/>
            <person name="Foster-Nyarko E."/>
            <person name="Jarju S."/>
            <person name="Secka A."/>
            <person name="Antonio M."/>
            <person name="Oren A."/>
            <person name="Chaudhuri R."/>
            <person name="La Ragione R.M."/>
            <person name="Hildebrand F."/>
            <person name="Pallen M.J."/>
        </authorList>
    </citation>
    <scope>NUCLEOTIDE SEQUENCE [LARGE SCALE GENOMIC DNA]</scope>
    <source>
        <strain evidence="4 5">Sa1YVA6</strain>
    </source>
</reference>
<keyword evidence="1 2" id="KW-0238">DNA-binding</keyword>
<dbReference type="PANTHER" id="PTHR30328">
    <property type="entry name" value="TRANSCRIPTIONAL REPRESSOR"/>
    <property type="match status" value="1"/>
</dbReference>
<evidence type="ECO:0000313" key="5">
    <source>
        <dbReference type="Proteomes" id="UP000600565"/>
    </source>
</evidence>
<dbReference type="InterPro" id="IPR036271">
    <property type="entry name" value="Tet_transcr_reg_TetR-rel_C_sf"/>
</dbReference>
<dbReference type="Pfam" id="PF00440">
    <property type="entry name" value="TetR_N"/>
    <property type="match status" value="1"/>
</dbReference>
<dbReference type="SUPFAM" id="SSF48498">
    <property type="entry name" value="Tetracyclin repressor-like, C-terminal domain"/>
    <property type="match status" value="1"/>
</dbReference>
<dbReference type="EMBL" id="JACSPW010000011">
    <property type="protein sequence ID" value="MBD8033898.1"/>
    <property type="molecule type" value="Genomic_DNA"/>
</dbReference>
<dbReference type="Gene3D" id="1.10.10.60">
    <property type="entry name" value="Homeodomain-like"/>
    <property type="match status" value="1"/>
</dbReference>
<organism evidence="4 5">
    <name type="scientific">Solibacillus merdavium</name>
    <dbReference type="NCBI Taxonomy" id="2762218"/>
    <lineage>
        <taxon>Bacteria</taxon>
        <taxon>Bacillati</taxon>
        <taxon>Bacillota</taxon>
        <taxon>Bacilli</taxon>
        <taxon>Bacillales</taxon>
        <taxon>Caryophanaceae</taxon>
        <taxon>Solibacillus</taxon>
    </lineage>
</organism>
<dbReference type="PRINTS" id="PR00455">
    <property type="entry name" value="HTHTETR"/>
</dbReference>
<evidence type="ECO:0000256" key="1">
    <source>
        <dbReference type="ARBA" id="ARBA00023125"/>
    </source>
</evidence>
<sequence>MDRRHEILLGATKSFTLFGYKATTIEQVAKIANVGKGTIYTFFKNKEELFQEVVFHLINEMKHETDRLIDTNASFMQNAHTALMKMLQFRERHLLFAKLIEEETALGTPEVQQMLLKIESEIISYVSMRIRNGIAKDEIIECNPEHVAFLLFKSYLAFIVDWQLTHNEPLNEQEILTLFSETLFRGLAKKK</sequence>
<dbReference type="InterPro" id="IPR023772">
    <property type="entry name" value="DNA-bd_HTH_TetR-type_CS"/>
</dbReference>
<feature type="DNA-binding region" description="H-T-H motif" evidence="2">
    <location>
        <begin position="24"/>
        <end position="43"/>
    </location>
</feature>
<dbReference type="PANTHER" id="PTHR30328:SF54">
    <property type="entry name" value="HTH-TYPE TRANSCRIPTIONAL REPRESSOR SCO4008"/>
    <property type="match status" value="1"/>
</dbReference>
<dbReference type="Proteomes" id="UP000600565">
    <property type="component" value="Unassembled WGS sequence"/>
</dbReference>
<name>A0ABR8XPM4_9BACL</name>
<protein>
    <submittedName>
        <fullName evidence="4">TetR/AcrR family transcriptional regulator</fullName>
    </submittedName>
</protein>
<evidence type="ECO:0000313" key="4">
    <source>
        <dbReference type="EMBL" id="MBD8033898.1"/>
    </source>
</evidence>
<gene>
    <name evidence="4" type="ORF">H9632_12580</name>
</gene>
<keyword evidence="5" id="KW-1185">Reference proteome</keyword>
<evidence type="ECO:0000256" key="2">
    <source>
        <dbReference type="PROSITE-ProRule" id="PRU00335"/>
    </source>
</evidence>
<dbReference type="InterPro" id="IPR050109">
    <property type="entry name" value="HTH-type_TetR-like_transc_reg"/>
</dbReference>
<feature type="domain" description="HTH tetR-type" evidence="3">
    <location>
        <begin position="1"/>
        <end position="61"/>
    </location>
</feature>
<evidence type="ECO:0000259" key="3">
    <source>
        <dbReference type="PROSITE" id="PS50977"/>
    </source>
</evidence>
<comment type="caution">
    <text evidence="4">The sequence shown here is derived from an EMBL/GenBank/DDBJ whole genome shotgun (WGS) entry which is preliminary data.</text>
</comment>
<dbReference type="RefSeq" id="WP_191704413.1">
    <property type="nucleotide sequence ID" value="NZ_JACSPW010000011.1"/>
</dbReference>
<dbReference type="SUPFAM" id="SSF46689">
    <property type="entry name" value="Homeodomain-like"/>
    <property type="match status" value="1"/>
</dbReference>